<gene>
    <name evidence="5 8" type="primary">hscA</name>
</gene>
<dbReference type="GO" id="GO:0051082">
    <property type="term" value="F:unfolded protein binding"/>
    <property type="evidence" value="ECO:0007669"/>
    <property type="project" value="InterPro"/>
</dbReference>
<dbReference type="InterPro" id="IPR043129">
    <property type="entry name" value="ATPase_NBD"/>
</dbReference>
<dbReference type="OrthoDB" id="9766019at2"/>
<dbReference type="GO" id="GO:0016226">
    <property type="term" value="P:iron-sulfur cluster assembly"/>
    <property type="evidence" value="ECO:0007669"/>
    <property type="project" value="InterPro"/>
</dbReference>
<dbReference type="CDD" id="cd10236">
    <property type="entry name" value="ASKHA_NBD_HSP70_HscA"/>
    <property type="match status" value="1"/>
</dbReference>
<dbReference type="InterPro" id="IPR013126">
    <property type="entry name" value="Hsp_70_fam"/>
</dbReference>
<dbReference type="Gene3D" id="3.90.640.10">
    <property type="entry name" value="Actin, Chain A, domain 4"/>
    <property type="match status" value="1"/>
</dbReference>
<accession>A0A8B6X6W8</accession>
<dbReference type="SUPFAM" id="SSF53067">
    <property type="entry name" value="Actin-like ATPase domain"/>
    <property type="match status" value="2"/>
</dbReference>
<dbReference type="PANTHER" id="PTHR19375">
    <property type="entry name" value="HEAT SHOCK PROTEIN 70KDA"/>
    <property type="match status" value="1"/>
</dbReference>
<dbReference type="SUPFAM" id="SSF100920">
    <property type="entry name" value="Heat shock protein 70kD (HSP70), peptide-binding domain"/>
    <property type="match status" value="1"/>
</dbReference>
<dbReference type="SUPFAM" id="SSF100934">
    <property type="entry name" value="Heat shock protein 70kD (HSP70), C-terminal subdomain"/>
    <property type="match status" value="1"/>
</dbReference>
<dbReference type="PROSITE" id="PS00329">
    <property type="entry name" value="HSP70_2"/>
    <property type="match status" value="1"/>
</dbReference>
<evidence type="ECO:0000256" key="3">
    <source>
        <dbReference type="ARBA" id="ARBA00022840"/>
    </source>
</evidence>
<dbReference type="PROSITE" id="PS00297">
    <property type="entry name" value="HSP70_1"/>
    <property type="match status" value="1"/>
</dbReference>
<keyword evidence="7" id="KW-1185">Reference proteome</keyword>
<protein>
    <recommendedName>
        <fullName evidence="5">Chaperone protein HscA homolog</fullName>
    </recommendedName>
</protein>
<dbReference type="FunFam" id="2.60.34.10:FF:000005">
    <property type="entry name" value="Chaperone protein HscA homolog"/>
    <property type="match status" value="1"/>
</dbReference>
<sequence>MALLQIAEPGMATAPHQHRLAVGIDLGTTNSLVATVKSSVAEVIADEEGRALLPSVVRYLPGGDVVIGKPALDARSTDPRNTIVSVKRFMGRGQADIPHIENLPYQFVDAPGMVQIRTVQGVKSPVETSAQILAKLRQRAEDALGGDLVGAVITVPAYFDDAQRQATKDAARLAGLEVLRLLNEPTAAAIAYGLDNAAEGIYAIYDLGGGTFDVSVLRLSKGVFEVLATGGDSALGGDDFDHRLFCWVLEQAGLSLLSEADTSLLLAKARAAKEALTSNPTATIQAKVGPPVNDPAGRSRWINVTITAETFATLTQHLVKKTLNAARAALRDAGVATDEVREVVMVGGATRMPHVRAAVEQFFGKPPHVEIDPDKVVAIGAAIQADKLAGNRAADADDWLLLDVIPLSLGIETLGGLAEKIIPRNSTIPVARAQEFTTSRDGQGAIAIHVVQGERELVADCRSLARFDLRGIPPMAAGVARIRVTFQVDADGLLDVSARETISGVNASITVKPSYGLSDDDIARMLAESMSSAGADAQARMLREQQVEAERMLDATAVALAADGDLLNAAERAQVDALVAALRDTATTATDSNAVKAANDALAKGTDEFAARRMNRSIQRALAGKSLDELSS</sequence>
<organism evidence="7 8">
    <name type="scientific">Derxia gummosa DSM 723</name>
    <dbReference type="NCBI Taxonomy" id="1121388"/>
    <lineage>
        <taxon>Bacteria</taxon>
        <taxon>Pseudomonadati</taxon>
        <taxon>Pseudomonadota</taxon>
        <taxon>Betaproteobacteria</taxon>
        <taxon>Burkholderiales</taxon>
        <taxon>Alcaligenaceae</taxon>
        <taxon>Derxia</taxon>
    </lineage>
</organism>
<comment type="function">
    <text evidence="5">Chaperone involved in the maturation of iron-sulfur cluster-containing proteins. Has a low intrinsic ATPase activity which is markedly stimulated by HscB.</text>
</comment>
<keyword evidence="3 5" id="KW-0067">ATP-binding</keyword>
<dbReference type="GO" id="GO:0140662">
    <property type="term" value="F:ATP-dependent protein folding chaperone"/>
    <property type="evidence" value="ECO:0007669"/>
    <property type="project" value="InterPro"/>
</dbReference>
<dbReference type="HAMAP" id="MF_00679">
    <property type="entry name" value="HscA"/>
    <property type="match status" value="1"/>
</dbReference>
<dbReference type="NCBIfam" id="NF003520">
    <property type="entry name" value="PRK05183.1"/>
    <property type="match status" value="1"/>
</dbReference>
<evidence type="ECO:0000256" key="6">
    <source>
        <dbReference type="RuleBase" id="RU003322"/>
    </source>
</evidence>
<dbReference type="FunFam" id="3.30.420.40:FF:000046">
    <property type="entry name" value="Chaperone protein HscA"/>
    <property type="match status" value="1"/>
</dbReference>
<dbReference type="Pfam" id="PF00012">
    <property type="entry name" value="HSP70"/>
    <property type="match status" value="1"/>
</dbReference>
<dbReference type="InterPro" id="IPR010236">
    <property type="entry name" value="ISC_FeS_clus_asmbl_HscA"/>
</dbReference>
<dbReference type="PROSITE" id="PS01036">
    <property type="entry name" value="HSP70_3"/>
    <property type="match status" value="1"/>
</dbReference>
<dbReference type="GO" id="GO:0005524">
    <property type="term" value="F:ATP binding"/>
    <property type="evidence" value="ECO:0007669"/>
    <property type="project" value="UniProtKB-KW"/>
</dbReference>
<dbReference type="RefSeq" id="WP_028312912.1">
    <property type="nucleotide sequence ID" value="NZ_KI519499.1"/>
</dbReference>
<keyword evidence="2 5" id="KW-0547">Nucleotide-binding</keyword>
<dbReference type="InterPro" id="IPR042039">
    <property type="entry name" value="HscA_NBD"/>
</dbReference>
<dbReference type="InterPro" id="IPR018181">
    <property type="entry name" value="Heat_shock_70_CS"/>
</dbReference>
<evidence type="ECO:0000313" key="7">
    <source>
        <dbReference type="Proteomes" id="UP000675920"/>
    </source>
</evidence>
<dbReference type="InterPro" id="IPR029048">
    <property type="entry name" value="HSP70_C_sf"/>
</dbReference>
<evidence type="ECO:0000313" key="8">
    <source>
        <dbReference type="RefSeq" id="WP_028312912.1"/>
    </source>
</evidence>
<keyword evidence="4 5" id="KW-0143">Chaperone</keyword>
<evidence type="ECO:0000256" key="2">
    <source>
        <dbReference type="ARBA" id="ARBA00022741"/>
    </source>
</evidence>
<dbReference type="Proteomes" id="UP000675920">
    <property type="component" value="Unplaced"/>
</dbReference>
<dbReference type="AlphaFoldDB" id="A0A8B6X6W8"/>
<evidence type="ECO:0000256" key="5">
    <source>
        <dbReference type="HAMAP-Rule" id="MF_00679"/>
    </source>
</evidence>
<dbReference type="InterPro" id="IPR029047">
    <property type="entry name" value="HSP70_peptide-bd_sf"/>
</dbReference>
<dbReference type="Gene3D" id="2.60.34.10">
    <property type="entry name" value="Substrate Binding Domain Of DNAk, Chain A, domain 1"/>
    <property type="match status" value="1"/>
</dbReference>
<name>A0A8B6X6W8_9BURK</name>
<evidence type="ECO:0000256" key="1">
    <source>
        <dbReference type="ARBA" id="ARBA00007381"/>
    </source>
</evidence>
<proteinExistence type="inferred from homology"/>
<comment type="similarity">
    <text evidence="1 5 6">Belongs to the heat shock protein 70 family.</text>
</comment>
<dbReference type="PRINTS" id="PR00301">
    <property type="entry name" value="HEATSHOCK70"/>
</dbReference>
<dbReference type="NCBIfam" id="TIGR01991">
    <property type="entry name" value="HscA"/>
    <property type="match status" value="1"/>
</dbReference>
<dbReference type="Gene3D" id="1.20.1270.10">
    <property type="match status" value="1"/>
</dbReference>
<evidence type="ECO:0000256" key="4">
    <source>
        <dbReference type="ARBA" id="ARBA00023186"/>
    </source>
</evidence>
<dbReference type="Gene3D" id="3.30.420.40">
    <property type="match status" value="2"/>
</dbReference>
<dbReference type="GO" id="GO:0016887">
    <property type="term" value="F:ATP hydrolysis activity"/>
    <property type="evidence" value="ECO:0007669"/>
    <property type="project" value="UniProtKB-UniRule"/>
</dbReference>
<reference evidence="8" key="1">
    <citation type="submission" date="2025-08" db="UniProtKB">
        <authorList>
            <consortium name="RefSeq"/>
        </authorList>
    </citation>
    <scope>IDENTIFICATION</scope>
</reference>